<reference evidence="1" key="1">
    <citation type="journal article" date="2014" name="Int. J. Syst. Evol. Microbiol.">
        <title>Complete genome sequence of Corynebacterium casei LMG S-19264T (=DSM 44701T), isolated from a smear-ripened cheese.</title>
        <authorList>
            <consortium name="US DOE Joint Genome Institute (JGI-PGF)"/>
            <person name="Walter F."/>
            <person name="Albersmeier A."/>
            <person name="Kalinowski J."/>
            <person name="Ruckert C."/>
        </authorList>
    </citation>
    <scope>NUCLEOTIDE SEQUENCE</scope>
    <source>
        <strain evidence="1">CGMCC 4.7306</strain>
    </source>
</reference>
<dbReference type="SUPFAM" id="SSF52540">
    <property type="entry name" value="P-loop containing nucleoside triphosphate hydrolases"/>
    <property type="match status" value="1"/>
</dbReference>
<dbReference type="Pfam" id="PF13671">
    <property type="entry name" value="AAA_33"/>
    <property type="match status" value="1"/>
</dbReference>
<dbReference type="Proteomes" id="UP000613840">
    <property type="component" value="Unassembled WGS sequence"/>
</dbReference>
<name>A0A917W6K1_9ACTN</name>
<dbReference type="PANTHER" id="PTHR37807:SF3">
    <property type="entry name" value="OS07G0160300 PROTEIN"/>
    <property type="match status" value="1"/>
</dbReference>
<sequence length="191" mass="20993">MDNDTWLLALGGFPGTGKSTVAGLLANDLRIPLLASDLMGNTIKAVLAGHAPAAVPSSVAFRAGYATLFALAEEFLSHGSSVIVDINLGWRFQWEALDAIQGRHSAVRLLPFILECSRQTSVTRLEQRHLGDPQRYPPAEEFMNQPQLEAVDQLLRDVDRPDVHRIDADRPVVDVMERIRAAMAETNRGAR</sequence>
<dbReference type="Gene3D" id="3.40.50.300">
    <property type="entry name" value="P-loop containing nucleotide triphosphate hydrolases"/>
    <property type="match status" value="1"/>
</dbReference>
<dbReference type="RefSeq" id="WP_188896045.1">
    <property type="nucleotide sequence ID" value="NZ_BMMZ01000006.1"/>
</dbReference>
<evidence type="ECO:0008006" key="3">
    <source>
        <dbReference type="Google" id="ProtNLM"/>
    </source>
</evidence>
<gene>
    <name evidence="1" type="ORF">GCM10011575_28870</name>
</gene>
<accession>A0A917W6K1</accession>
<dbReference type="AlphaFoldDB" id="A0A917W6K1"/>
<evidence type="ECO:0000313" key="2">
    <source>
        <dbReference type="Proteomes" id="UP000613840"/>
    </source>
</evidence>
<evidence type="ECO:0000313" key="1">
    <source>
        <dbReference type="EMBL" id="GGL68455.1"/>
    </source>
</evidence>
<dbReference type="EMBL" id="BMMZ01000006">
    <property type="protein sequence ID" value="GGL68455.1"/>
    <property type="molecule type" value="Genomic_DNA"/>
</dbReference>
<protein>
    <recommendedName>
        <fullName evidence="3">AAA domain-containing protein</fullName>
    </recommendedName>
</protein>
<comment type="caution">
    <text evidence="1">The sequence shown here is derived from an EMBL/GenBank/DDBJ whole genome shotgun (WGS) entry which is preliminary data.</text>
</comment>
<dbReference type="InterPro" id="IPR027417">
    <property type="entry name" value="P-loop_NTPase"/>
</dbReference>
<keyword evidence="2" id="KW-1185">Reference proteome</keyword>
<proteinExistence type="predicted"/>
<dbReference type="PANTHER" id="PTHR37807">
    <property type="entry name" value="OS07G0160300 PROTEIN"/>
    <property type="match status" value="1"/>
</dbReference>
<reference evidence="1" key="2">
    <citation type="submission" date="2020-09" db="EMBL/GenBank/DDBJ databases">
        <authorList>
            <person name="Sun Q."/>
            <person name="Zhou Y."/>
        </authorList>
    </citation>
    <scope>NUCLEOTIDE SEQUENCE</scope>
    <source>
        <strain evidence="1">CGMCC 4.7306</strain>
    </source>
</reference>
<organism evidence="1 2">
    <name type="scientific">Microlunatus endophyticus</name>
    <dbReference type="NCBI Taxonomy" id="1716077"/>
    <lineage>
        <taxon>Bacteria</taxon>
        <taxon>Bacillati</taxon>
        <taxon>Actinomycetota</taxon>
        <taxon>Actinomycetes</taxon>
        <taxon>Propionibacteriales</taxon>
        <taxon>Propionibacteriaceae</taxon>
        <taxon>Microlunatus</taxon>
    </lineage>
</organism>